<dbReference type="Pfam" id="PF10396">
    <property type="entry name" value="TrmE_N"/>
    <property type="match status" value="1"/>
</dbReference>
<dbReference type="Gene3D" id="3.30.1360.120">
    <property type="entry name" value="Probable tRNA modification gtpase trme, domain 1"/>
    <property type="match status" value="1"/>
</dbReference>
<dbReference type="CDD" id="cd04164">
    <property type="entry name" value="trmE"/>
    <property type="match status" value="1"/>
</dbReference>
<feature type="binding site" evidence="6">
    <location>
        <begin position="247"/>
        <end position="253"/>
    </location>
    <ligand>
        <name>GTP</name>
        <dbReference type="ChEBI" id="CHEBI:37565"/>
    </ligand>
</feature>
<comment type="cofactor">
    <cofactor evidence="6">
        <name>K(+)</name>
        <dbReference type="ChEBI" id="CHEBI:29103"/>
    </cofactor>
    <text evidence="6">Binds 1 potassium ion per subunit.</text>
</comment>
<feature type="binding site" evidence="6">
    <location>
        <position position="24"/>
    </location>
    <ligand>
        <name>(6S)-5-formyl-5,6,7,8-tetrahydrofolate</name>
        <dbReference type="ChEBI" id="CHEBI:57457"/>
    </ligand>
</feature>
<keyword evidence="5 6" id="KW-0342">GTP-binding</keyword>
<dbReference type="CDD" id="cd14858">
    <property type="entry name" value="TrmE_N"/>
    <property type="match status" value="1"/>
</dbReference>
<evidence type="ECO:0000259" key="8">
    <source>
        <dbReference type="Pfam" id="PF01926"/>
    </source>
</evidence>
<proteinExistence type="inferred from homology"/>
<evidence type="ECO:0000256" key="7">
    <source>
        <dbReference type="RuleBase" id="RU003313"/>
    </source>
</evidence>
<comment type="function">
    <text evidence="6">Exhibits a very high intrinsic GTPase hydrolysis rate. Involved in the addition of a carboxymethylaminomethyl (cmnm) group at the wobble position (U34) of certain tRNAs, forming tRNA-cmnm(5)s(2)U34.</text>
</comment>
<evidence type="ECO:0000256" key="6">
    <source>
        <dbReference type="HAMAP-Rule" id="MF_00379"/>
    </source>
</evidence>
<dbReference type="InterPro" id="IPR006073">
    <property type="entry name" value="GTP-bd"/>
</dbReference>
<keyword evidence="6" id="KW-0479">Metal-binding</keyword>
<dbReference type="SUPFAM" id="SSF52540">
    <property type="entry name" value="P-loop containing nucleoside triphosphate hydrolases"/>
    <property type="match status" value="1"/>
</dbReference>
<dbReference type="Pfam" id="PF01926">
    <property type="entry name" value="MMR_HSR1"/>
    <property type="match status" value="1"/>
</dbReference>
<evidence type="ECO:0000256" key="3">
    <source>
        <dbReference type="ARBA" id="ARBA00022741"/>
    </source>
</evidence>
<feature type="binding site" evidence="6">
    <location>
        <begin position="228"/>
        <end position="233"/>
    </location>
    <ligand>
        <name>GTP</name>
        <dbReference type="ChEBI" id="CHEBI:37565"/>
    </ligand>
</feature>
<reference evidence="11 12" key="1">
    <citation type="submission" date="2020-06" db="EMBL/GenBank/DDBJ databases">
        <authorList>
            <person name="Kim S.-J."/>
            <person name="Park S.-J."/>
        </authorList>
    </citation>
    <scope>NUCLEOTIDE SEQUENCE [LARGE SCALE GENOMIC DNA]</scope>
    <source>
        <strain evidence="11 12">SW-151</strain>
    </source>
</reference>
<feature type="binding site" evidence="6">
    <location>
        <position position="253"/>
    </location>
    <ligand>
        <name>Mg(2+)</name>
        <dbReference type="ChEBI" id="CHEBI:18420"/>
    </ligand>
</feature>
<dbReference type="InterPro" id="IPR027266">
    <property type="entry name" value="TrmE/GcvT-like"/>
</dbReference>
<dbReference type="EC" id="3.6.-.-" evidence="6"/>
<keyword evidence="4 6" id="KW-0630">Potassium</keyword>
<dbReference type="Pfam" id="PF12631">
    <property type="entry name" value="MnmE_helical"/>
    <property type="match status" value="1"/>
</dbReference>
<evidence type="ECO:0000313" key="12">
    <source>
        <dbReference type="Proteomes" id="UP000652427"/>
    </source>
</evidence>
<keyword evidence="12" id="KW-1185">Reference proteome</keyword>
<dbReference type="InterPro" id="IPR025867">
    <property type="entry name" value="MnmE_helical"/>
</dbReference>
<dbReference type="Gene3D" id="1.20.120.430">
    <property type="entry name" value="tRNA modification GTPase MnmE domain 2"/>
    <property type="match status" value="1"/>
</dbReference>
<dbReference type="NCBIfam" id="NF003661">
    <property type="entry name" value="PRK05291.1-3"/>
    <property type="match status" value="1"/>
</dbReference>
<dbReference type="InterPro" id="IPR004520">
    <property type="entry name" value="GTPase_MnmE"/>
</dbReference>
<comment type="caution">
    <text evidence="11">The sequence shown here is derived from an EMBL/GenBank/DDBJ whole genome shotgun (WGS) entry which is preliminary data.</text>
</comment>
<feature type="binding site" evidence="6">
    <location>
        <position position="232"/>
    </location>
    <ligand>
        <name>Mg(2+)</name>
        <dbReference type="ChEBI" id="CHEBI:18420"/>
    </ligand>
</feature>
<gene>
    <name evidence="6 11" type="primary">mnmE</name>
    <name evidence="6" type="synonym">trmE</name>
    <name evidence="11" type="ORF">HUO14_13570</name>
</gene>
<keyword evidence="3 6" id="KW-0547">Nucleotide-binding</keyword>
<keyword evidence="6" id="KW-0460">Magnesium</keyword>
<sequence>MLSADDTIFALSSGQPPAAIGILRISGPRAGQALEALTEHLPKPRVAGLYNITNMVNGELLDSALCLWFPGPNSATGEDLAEIHCHGGRAVIRAIEAALEQIDGLRRAEPGEFTRRAFTHGKMDLAEAEGLSDLLFAETELQRKAAVRNAGGALSRKIDDWQQQILALSARVEAELDFSDEDDVAPEQVAGIQNSVRPLVDDMGNLLERPRAEKLRDGIRVVLGGPPNSGKSTLLNALVEREAAIVSDIAGTTRDVIEVPVALGGIPFLFIDTAGVRDSGAETIEQIGIDRARQQFSAADIILWLGEEGQGPAQDNLIEISSRCDHPDHQPKASAAFTLSPVSGRGMDALVDQLIVRAKDILPDGDQVSVNARQAGLLSTARDVLSAVIDETDYLIVAEHLRMARKALDEITGKASTEDMLDGLFGKFCIGK</sequence>
<keyword evidence="6" id="KW-0963">Cytoplasm</keyword>
<feature type="domain" description="G" evidence="8">
    <location>
        <begin position="220"/>
        <end position="319"/>
    </location>
</feature>
<keyword evidence="6" id="KW-0378">Hydrolase</keyword>
<organism evidence="11 12">
    <name type="scientific">Parasphingorhabdus flavimaris</name>
    <dbReference type="NCBI Taxonomy" id="266812"/>
    <lineage>
        <taxon>Bacteria</taxon>
        <taxon>Pseudomonadati</taxon>
        <taxon>Pseudomonadota</taxon>
        <taxon>Alphaproteobacteria</taxon>
        <taxon>Sphingomonadales</taxon>
        <taxon>Sphingomonadaceae</taxon>
        <taxon>Parasphingorhabdus</taxon>
    </lineage>
</organism>
<dbReference type="SUPFAM" id="SSF103025">
    <property type="entry name" value="Folate-binding domain"/>
    <property type="match status" value="1"/>
</dbReference>
<evidence type="ECO:0000256" key="5">
    <source>
        <dbReference type="ARBA" id="ARBA00023134"/>
    </source>
</evidence>
<dbReference type="PANTHER" id="PTHR42714:SF2">
    <property type="entry name" value="TRNA MODIFICATION GTPASE GTPBP3, MITOCHONDRIAL"/>
    <property type="match status" value="1"/>
</dbReference>
<protein>
    <recommendedName>
        <fullName evidence="6">tRNA modification GTPase MnmE</fullName>
        <ecNumber evidence="6">3.6.-.-</ecNumber>
    </recommendedName>
</protein>
<comment type="subcellular location">
    <subcellularLocation>
        <location evidence="6">Cytoplasm</location>
    </subcellularLocation>
</comment>
<dbReference type="Proteomes" id="UP000652427">
    <property type="component" value="Unassembled WGS sequence"/>
</dbReference>
<evidence type="ECO:0000313" key="11">
    <source>
        <dbReference type="EMBL" id="NVD28925.1"/>
    </source>
</evidence>
<dbReference type="NCBIfam" id="TIGR00450">
    <property type="entry name" value="mnmE_trmE_thdF"/>
    <property type="match status" value="1"/>
</dbReference>
<dbReference type="HAMAP" id="MF_00379">
    <property type="entry name" value="GTPase_MnmE"/>
    <property type="match status" value="1"/>
</dbReference>
<feature type="binding site" evidence="6">
    <location>
        <position position="82"/>
    </location>
    <ligand>
        <name>(6S)-5-formyl-5,6,7,8-tetrahydrofolate</name>
        <dbReference type="ChEBI" id="CHEBI:57457"/>
    </ligand>
</feature>
<evidence type="ECO:0000256" key="4">
    <source>
        <dbReference type="ARBA" id="ARBA00022958"/>
    </source>
</evidence>
<feature type="binding site" evidence="6">
    <location>
        <position position="249"/>
    </location>
    <ligand>
        <name>K(+)</name>
        <dbReference type="ChEBI" id="CHEBI:29103"/>
    </ligand>
</feature>
<evidence type="ECO:0000256" key="2">
    <source>
        <dbReference type="ARBA" id="ARBA00022694"/>
    </source>
</evidence>
<accession>A0ABX2N5C1</accession>
<comment type="subunit">
    <text evidence="6">Homodimer. Heterotetramer of two MnmE and two MnmG subunits.</text>
</comment>
<feature type="binding site" evidence="6">
    <location>
        <position position="228"/>
    </location>
    <ligand>
        <name>K(+)</name>
        <dbReference type="ChEBI" id="CHEBI:29103"/>
    </ligand>
</feature>
<dbReference type="InterPro" id="IPR005225">
    <property type="entry name" value="Small_GTP-bd"/>
</dbReference>
<dbReference type="PANTHER" id="PTHR42714">
    <property type="entry name" value="TRNA MODIFICATION GTPASE GTPBP3"/>
    <property type="match status" value="1"/>
</dbReference>
<feature type="binding site" evidence="6">
    <location>
        <begin position="272"/>
        <end position="275"/>
    </location>
    <ligand>
        <name>GTP</name>
        <dbReference type="ChEBI" id="CHEBI:37565"/>
    </ligand>
</feature>
<dbReference type="InterPro" id="IPR027417">
    <property type="entry name" value="P-loop_NTPase"/>
</dbReference>
<comment type="similarity">
    <text evidence="1 6 7">Belongs to the TRAFAC class TrmE-Era-EngA-EngB-Septin-like GTPase superfamily. TrmE GTPase family.</text>
</comment>
<evidence type="ECO:0000256" key="1">
    <source>
        <dbReference type="ARBA" id="ARBA00011043"/>
    </source>
</evidence>
<feature type="domain" description="MnmE helical" evidence="10">
    <location>
        <begin position="125"/>
        <end position="429"/>
    </location>
</feature>
<feature type="binding site" evidence="6">
    <location>
        <position position="432"/>
    </location>
    <ligand>
        <name>(6S)-5-formyl-5,6,7,8-tetrahydrofolate</name>
        <dbReference type="ChEBI" id="CHEBI:57457"/>
    </ligand>
</feature>
<dbReference type="Gene3D" id="3.40.50.300">
    <property type="entry name" value="P-loop containing nucleotide triphosphate hydrolases"/>
    <property type="match status" value="1"/>
</dbReference>
<dbReference type="InterPro" id="IPR027368">
    <property type="entry name" value="MnmE_dom2"/>
</dbReference>
<feature type="domain" description="GTP-binding protein TrmE N-terminal" evidence="9">
    <location>
        <begin position="7"/>
        <end position="122"/>
    </location>
</feature>
<evidence type="ECO:0000259" key="10">
    <source>
        <dbReference type="Pfam" id="PF12631"/>
    </source>
</evidence>
<keyword evidence="2 6" id="KW-0819">tRNA processing</keyword>
<dbReference type="InterPro" id="IPR018948">
    <property type="entry name" value="GTP-bd_TrmE_N"/>
</dbReference>
<dbReference type="EMBL" id="JABWMH010000004">
    <property type="protein sequence ID" value="NVD28925.1"/>
    <property type="molecule type" value="Genomic_DNA"/>
</dbReference>
<feature type="binding site" evidence="6">
    <location>
        <position position="247"/>
    </location>
    <ligand>
        <name>K(+)</name>
        <dbReference type="ChEBI" id="CHEBI:29103"/>
    </ligand>
</feature>
<dbReference type="InterPro" id="IPR031168">
    <property type="entry name" value="G_TrmE"/>
</dbReference>
<name>A0ABX2N5C1_9SPHN</name>
<feature type="binding site" evidence="6">
    <location>
        <position position="122"/>
    </location>
    <ligand>
        <name>(6S)-5-formyl-5,6,7,8-tetrahydrofolate</name>
        <dbReference type="ChEBI" id="CHEBI:57457"/>
    </ligand>
</feature>
<evidence type="ECO:0000259" key="9">
    <source>
        <dbReference type="Pfam" id="PF10396"/>
    </source>
</evidence>
<dbReference type="NCBIfam" id="TIGR00231">
    <property type="entry name" value="small_GTP"/>
    <property type="match status" value="1"/>
</dbReference>
<dbReference type="RefSeq" id="WP_176280372.1">
    <property type="nucleotide sequence ID" value="NZ_JABWMH010000004.1"/>
</dbReference>
<dbReference type="SUPFAM" id="SSF116878">
    <property type="entry name" value="TrmE connector domain"/>
    <property type="match status" value="1"/>
</dbReference>
<feature type="binding site" evidence="6">
    <location>
        <position position="252"/>
    </location>
    <ligand>
        <name>K(+)</name>
        <dbReference type="ChEBI" id="CHEBI:29103"/>
    </ligand>
</feature>
<comment type="caution">
    <text evidence="6">Lacks conserved residue(s) required for the propagation of feature annotation.</text>
</comment>